<dbReference type="Proteomes" id="UP000674318">
    <property type="component" value="Unassembled WGS sequence"/>
</dbReference>
<dbReference type="KEGG" id="phet:94292490"/>
<feature type="compositionally biased region" description="Basic and acidic residues" evidence="1">
    <location>
        <begin position="687"/>
        <end position="707"/>
    </location>
</feature>
<feature type="compositionally biased region" description="Basic residues" evidence="1">
    <location>
        <begin position="742"/>
        <end position="757"/>
    </location>
</feature>
<dbReference type="OrthoDB" id="273415at2759"/>
<feature type="compositionally biased region" description="Low complexity" evidence="1">
    <location>
        <begin position="758"/>
        <end position="781"/>
    </location>
</feature>
<feature type="region of interest" description="Disordered" evidence="1">
    <location>
        <begin position="360"/>
        <end position="385"/>
    </location>
</feature>
<feature type="region of interest" description="Disordered" evidence="1">
    <location>
        <begin position="73"/>
        <end position="104"/>
    </location>
</feature>
<reference evidence="2 3" key="1">
    <citation type="submission" date="2021-02" db="EMBL/GenBank/DDBJ databases">
        <title>Porcisia hertigi Genome sequencing and assembly.</title>
        <authorList>
            <person name="Almutairi H."/>
            <person name="Gatherer D."/>
        </authorList>
    </citation>
    <scope>NUCLEOTIDE SEQUENCE [LARGE SCALE GENOMIC DNA]</scope>
    <source>
        <strain evidence="2 3">C119</strain>
    </source>
</reference>
<feature type="compositionally biased region" description="Basic and acidic residues" evidence="1">
    <location>
        <begin position="78"/>
        <end position="97"/>
    </location>
</feature>
<keyword evidence="3" id="KW-1185">Reference proteome</keyword>
<dbReference type="RefSeq" id="XP_067759434.1">
    <property type="nucleotide sequence ID" value="XM_067902413.1"/>
</dbReference>
<accession>A0A836YGL7</accession>
<feature type="region of interest" description="Disordered" evidence="1">
    <location>
        <begin position="670"/>
        <end position="712"/>
    </location>
</feature>
<gene>
    <name evidence="2" type="ORF">JKF63_06463</name>
</gene>
<feature type="compositionally biased region" description="Low complexity" evidence="1">
    <location>
        <begin position="299"/>
        <end position="310"/>
    </location>
</feature>
<sequence length="886" mass="94551">MTSPPSFPLGCEPQRRCTFSIHCKRSLKPTLTHQFEVTWPWPVLQRETAPRVVSTAGTPQDVLGSATTLEGSVLKGGQGEDKEEIEKGNEEATKDEVPDAPDYISASPLWRDRRRYGRPTLILDLSGDPFLGGHETRRVSLLLSPGHRFLWPLIELGEPEQLPDSAGAAFWRTAFKPPTRGAQALPLSSSQRTAHPPPYCAELVVGEVLGIEGAVRQRREMAIGPSRRSTQAFRKPSFLSRISLGPGAARGAGEGVGGCGGGSLATHSRTLVPQCAKRKEEAAHGAPLGSAAEHGHGQAAAPSTSPAPSSRSLRGSCLTPKKVLTFFFYSIPFRVRWLSQIPGRIVVSLPCEERLLTLHAPHGKDQHSGAAQPRASLALDGDSTPSTTLSPMSQVHSYAMPRGVVPLDIAEIFDRPFLAIGTAEHGVLLCHLDMSTGAVEGIARWISLRGYGSALYPVMRLAAVFPALHSARARNRSTDSSSPPPPWARLTATLESLNDGVLVCSSLYEPTAAVIKLGVAAEGVVEDFAVLRGIDTILDVSATVQPDLGPLVCTISRKLLRLRVVNSSAEESERRTAILKKRTDAGLTDRVDPCLTHDRMVRLESPILHVASSPAVLQSFAEKYVSRRSYTKHWQVVVDSLNRVVLLDRTVSQYIPHSTFKLCRRGTPVVREEGGAPGRAPPTESLTAERPKESRTDSPRASKREGVAGKGDVSLADEDCDAMALSQHLSASAAAAAAVGGGKKRPRSAPKVAKKKTTAPAVKCRAAKAAPSAAVAKAEGSVGEEEEEEAGDTDSKKDDSTPGKGNSCYSMSSAIPIEDACNGLVVTSARDQLIQVAAAHDRDCISIVTWRIEVAAPPPAASPPTNTITEAFAARRQGRCAPVETV</sequence>
<feature type="region of interest" description="Disordered" evidence="1">
    <location>
        <begin position="276"/>
        <end position="314"/>
    </location>
</feature>
<dbReference type="EMBL" id="JAFJZO010000007">
    <property type="protein sequence ID" value="KAG5510962.1"/>
    <property type="molecule type" value="Genomic_DNA"/>
</dbReference>
<comment type="caution">
    <text evidence="2">The sequence shown here is derived from an EMBL/GenBank/DDBJ whole genome shotgun (WGS) entry which is preliminary data.</text>
</comment>
<dbReference type="GeneID" id="94292490"/>
<organism evidence="2 3">
    <name type="scientific">Porcisia hertigi</name>
    <dbReference type="NCBI Taxonomy" id="2761500"/>
    <lineage>
        <taxon>Eukaryota</taxon>
        <taxon>Discoba</taxon>
        <taxon>Euglenozoa</taxon>
        <taxon>Kinetoplastea</taxon>
        <taxon>Metakinetoplastina</taxon>
        <taxon>Trypanosomatida</taxon>
        <taxon>Trypanosomatidae</taxon>
        <taxon>Leishmaniinae</taxon>
        <taxon>Porcisia</taxon>
    </lineage>
</organism>
<protein>
    <submittedName>
        <fullName evidence="2">Uncharacterized protein</fullName>
    </submittedName>
</protein>
<feature type="region of interest" description="Disordered" evidence="1">
    <location>
        <begin position="738"/>
        <end position="807"/>
    </location>
</feature>
<feature type="compositionally biased region" description="Acidic residues" evidence="1">
    <location>
        <begin position="782"/>
        <end position="792"/>
    </location>
</feature>
<evidence type="ECO:0000256" key="1">
    <source>
        <dbReference type="SAM" id="MobiDB-lite"/>
    </source>
</evidence>
<proteinExistence type="predicted"/>
<evidence type="ECO:0000313" key="2">
    <source>
        <dbReference type="EMBL" id="KAG5510962.1"/>
    </source>
</evidence>
<dbReference type="AlphaFoldDB" id="A0A836YGL7"/>
<name>A0A836YGL7_9TRYP</name>
<evidence type="ECO:0000313" key="3">
    <source>
        <dbReference type="Proteomes" id="UP000674318"/>
    </source>
</evidence>